<dbReference type="Pfam" id="PF04393">
    <property type="entry name" value="DUF535"/>
    <property type="match status" value="1"/>
</dbReference>
<keyword evidence="2" id="KW-1185">Reference proteome</keyword>
<dbReference type="KEGG" id="pmai:CF386_00955"/>
<dbReference type="RefSeq" id="WP_089072663.1">
    <property type="nucleotide sequence ID" value="NZ_CBCSAM010000007.1"/>
</dbReference>
<evidence type="ECO:0008006" key="3">
    <source>
        <dbReference type="Google" id="ProtNLM"/>
    </source>
</evidence>
<dbReference type="EMBL" id="CP022355">
    <property type="protein sequence ID" value="ASK77753.1"/>
    <property type="molecule type" value="Genomic_DNA"/>
</dbReference>
<accession>A0A220VCQ4</accession>
<gene>
    <name evidence="1" type="ORF">CF386_00955</name>
</gene>
<dbReference type="PANTHER" id="PTHR38785">
    <property type="entry name" value="HOMOLOG OF VIRK"/>
    <property type="match status" value="1"/>
</dbReference>
<dbReference type="AlphaFoldDB" id="A0A220VCQ4"/>
<dbReference type="GO" id="GO:0006974">
    <property type="term" value="P:DNA damage response"/>
    <property type="evidence" value="ECO:0007669"/>
    <property type="project" value="TreeGrafter"/>
</dbReference>
<reference evidence="1 2" key="1">
    <citation type="journal article" date="2016" name="Int. J. Syst. Evol. Microbiol.">
        <title>Paraphotobacterium marinum gen. nov., sp. nov., a member of the family Vibrionaceae, isolated from surface seawater.</title>
        <authorList>
            <person name="Huang Z."/>
            <person name="Dong C."/>
            <person name="Shao Z."/>
        </authorList>
    </citation>
    <scope>NUCLEOTIDE SEQUENCE [LARGE SCALE GENOMIC DNA]</scope>
    <source>
        <strain evidence="1 2">NSCS20N07D</strain>
    </source>
</reference>
<name>A0A220VCQ4_9GAMM</name>
<dbReference type="Proteomes" id="UP000242175">
    <property type="component" value="Chromosome large"/>
</dbReference>
<evidence type="ECO:0000313" key="2">
    <source>
        <dbReference type="Proteomes" id="UP000242175"/>
    </source>
</evidence>
<dbReference type="PANTHER" id="PTHR38785:SF1">
    <property type="entry name" value="HOMOLOG OF VIRK"/>
    <property type="match status" value="1"/>
</dbReference>
<protein>
    <recommendedName>
        <fullName evidence="3">VirK protein</fullName>
    </recommendedName>
</protein>
<dbReference type="OrthoDB" id="6835762at2"/>
<organism evidence="1 2">
    <name type="scientific">Paraphotobacterium marinum</name>
    <dbReference type="NCBI Taxonomy" id="1755811"/>
    <lineage>
        <taxon>Bacteria</taxon>
        <taxon>Pseudomonadati</taxon>
        <taxon>Pseudomonadota</taxon>
        <taxon>Gammaproteobacteria</taxon>
        <taxon>Vibrionales</taxon>
        <taxon>Vibrionaceae</taxon>
        <taxon>Paraphotobacterium</taxon>
    </lineage>
</organism>
<evidence type="ECO:0000313" key="1">
    <source>
        <dbReference type="EMBL" id="ASK77753.1"/>
    </source>
</evidence>
<sequence>MLNKSDYHLLFSKVHERDSGLRFKKKYLNFLLRTYLYRKSFNYLKSNVDRTFFYYNPHLLEKIFRPYLSLKKSNYENAKIISSHYGYLESNFKYNELNLKLSNEGIILFDFEVDERLYTTKLIYDPKFRREGELTLQIQDDKCEPIYSLSFCFNNSDNLNILIGSLQGPESSPNTNGLIKKLTKQLYGLRPKDLMIKVLIGVANTLNVKEIFAISNKYHVFNTNRYKSIHVSSNYDNHWSSISGKKVTEDFFVLPNTDLRKNPEDISRNKRAMYRKRYAWLDQMYTDIRNNLKMYLNEN</sequence>
<proteinExistence type="predicted"/>
<dbReference type="InterPro" id="IPR007488">
    <property type="entry name" value="DUF535"/>
</dbReference>